<keyword evidence="1" id="KW-0472">Membrane</keyword>
<proteinExistence type="predicted"/>
<feature type="transmembrane region" description="Helical" evidence="1">
    <location>
        <begin position="87"/>
        <end position="107"/>
    </location>
</feature>
<keyword evidence="1" id="KW-1133">Transmembrane helix</keyword>
<dbReference type="RefSeq" id="WP_284245983.1">
    <property type="nucleotide sequence ID" value="NZ_BSST01000001.1"/>
</dbReference>
<organism evidence="2 3">
    <name type="scientific">Thalassotalea insulae</name>
    <dbReference type="NCBI Taxonomy" id="2056778"/>
    <lineage>
        <taxon>Bacteria</taxon>
        <taxon>Pseudomonadati</taxon>
        <taxon>Pseudomonadota</taxon>
        <taxon>Gammaproteobacteria</taxon>
        <taxon>Alteromonadales</taxon>
        <taxon>Colwelliaceae</taxon>
        <taxon>Thalassotalea</taxon>
    </lineage>
</organism>
<dbReference type="EMBL" id="BSST01000001">
    <property type="protein sequence ID" value="GLX80025.1"/>
    <property type="molecule type" value="Genomic_DNA"/>
</dbReference>
<keyword evidence="3" id="KW-1185">Reference proteome</keyword>
<name>A0ABQ6GVT6_9GAMM</name>
<accession>A0ABQ6GVT6</accession>
<evidence type="ECO:0000313" key="2">
    <source>
        <dbReference type="EMBL" id="GLX80025.1"/>
    </source>
</evidence>
<sequence>MSDPHQRHRPKWFLVLSILALIWNMLGLMAFISHVMMTPEMIAELPEAQQSLYQDTPIWATLAFALAVFSGTSGCIFLVLKKAFANVLFVASLIGILLQNYYTFFVIDSISALGLSSLIMPLLVLTIAIALILMTSKAEQKQWLQ</sequence>
<feature type="transmembrane region" description="Helical" evidence="1">
    <location>
        <begin position="57"/>
        <end position="80"/>
    </location>
</feature>
<keyword evidence="1" id="KW-0812">Transmembrane</keyword>
<gene>
    <name evidence="2" type="ORF">tinsulaeT_33650</name>
</gene>
<dbReference type="Proteomes" id="UP001157186">
    <property type="component" value="Unassembled WGS sequence"/>
</dbReference>
<reference evidence="2 3" key="1">
    <citation type="submission" date="2023-03" db="EMBL/GenBank/DDBJ databases">
        <title>Draft genome sequence of Thalassotalea insulae KCTC 62186T.</title>
        <authorList>
            <person name="Sawabe T."/>
        </authorList>
    </citation>
    <scope>NUCLEOTIDE SEQUENCE [LARGE SCALE GENOMIC DNA]</scope>
    <source>
        <strain evidence="2 3">KCTC 62186</strain>
    </source>
</reference>
<evidence type="ECO:0000256" key="1">
    <source>
        <dbReference type="SAM" id="Phobius"/>
    </source>
</evidence>
<feature type="transmembrane region" description="Helical" evidence="1">
    <location>
        <begin position="113"/>
        <end position="134"/>
    </location>
</feature>
<evidence type="ECO:0000313" key="3">
    <source>
        <dbReference type="Proteomes" id="UP001157186"/>
    </source>
</evidence>
<evidence type="ECO:0008006" key="4">
    <source>
        <dbReference type="Google" id="ProtNLM"/>
    </source>
</evidence>
<protein>
    <recommendedName>
        <fullName evidence="4">Sugar transporter</fullName>
    </recommendedName>
</protein>
<feature type="transmembrane region" description="Helical" evidence="1">
    <location>
        <begin position="12"/>
        <end position="37"/>
    </location>
</feature>
<comment type="caution">
    <text evidence="2">The sequence shown here is derived from an EMBL/GenBank/DDBJ whole genome shotgun (WGS) entry which is preliminary data.</text>
</comment>